<comment type="caution">
    <text evidence="4">The sequence shown here is derived from an EMBL/GenBank/DDBJ whole genome shotgun (WGS) entry which is preliminary data.</text>
</comment>
<dbReference type="GO" id="GO:0016616">
    <property type="term" value="F:oxidoreductase activity, acting on the CH-OH group of donors, NAD or NADP as acceptor"/>
    <property type="evidence" value="ECO:0007669"/>
    <property type="project" value="TreeGrafter"/>
</dbReference>
<gene>
    <name evidence="4" type="ORF">AC578_264</name>
</gene>
<evidence type="ECO:0000256" key="2">
    <source>
        <dbReference type="ARBA" id="ARBA00022857"/>
    </source>
</evidence>
<evidence type="ECO:0000256" key="1">
    <source>
        <dbReference type="ARBA" id="ARBA00006484"/>
    </source>
</evidence>
<dbReference type="PROSITE" id="PS00061">
    <property type="entry name" value="ADH_SHORT"/>
    <property type="match status" value="1"/>
</dbReference>
<dbReference type="Pfam" id="PF13561">
    <property type="entry name" value="adh_short_C2"/>
    <property type="match status" value="1"/>
</dbReference>
<comment type="similarity">
    <text evidence="1">Belongs to the short-chain dehydrogenases/reductases (SDR) family.</text>
</comment>
<dbReference type="PRINTS" id="PR00081">
    <property type="entry name" value="GDHRDH"/>
</dbReference>
<evidence type="ECO:0000313" key="5">
    <source>
        <dbReference type="Proteomes" id="UP000070133"/>
    </source>
</evidence>
<dbReference type="FunFam" id="3.40.50.720:FF:000084">
    <property type="entry name" value="Short-chain dehydrogenase reductase"/>
    <property type="match status" value="1"/>
</dbReference>
<dbReference type="EMBL" id="LFZN01000119">
    <property type="protein sequence ID" value="KXS98214.1"/>
    <property type="molecule type" value="Genomic_DNA"/>
</dbReference>
<dbReference type="SUPFAM" id="SSF51735">
    <property type="entry name" value="NAD(P)-binding Rossmann-fold domains"/>
    <property type="match status" value="1"/>
</dbReference>
<evidence type="ECO:0008006" key="6">
    <source>
        <dbReference type="Google" id="ProtNLM"/>
    </source>
</evidence>
<dbReference type="OrthoDB" id="187171at2759"/>
<dbReference type="InterPro" id="IPR002347">
    <property type="entry name" value="SDR_fam"/>
</dbReference>
<keyword evidence="3" id="KW-0560">Oxidoreductase</keyword>
<dbReference type="AlphaFoldDB" id="A0A139H709"/>
<reference evidence="4 5" key="1">
    <citation type="submission" date="2015-07" db="EMBL/GenBank/DDBJ databases">
        <title>Comparative genomics of the Sigatoka disease complex on banana suggests a link between parallel evolutionary changes in Pseudocercospora fijiensis and Pseudocercospora eumusae and increased virulence on the banana host.</title>
        <authorList>
            <person name="Chang T.-C."/>
            <person name="Salvucci A."/>
            <person name="Crous P.W."/>
            <person name="Stergiopoulos I."/>
        </authorList>
    </citation>
    <scope>NUCLEOTIDE SEQUENCE [LARGE SCALE GENOMIC DNA]</scope>
    <source>
        <strain evidence="4 5">CBS 114824</strain>
    </source>
</reference>
<protein>
    <recommendedName>
        <fullName evidence="6">2-deoxy-D-gluconate 3-dehydrogenase</fullName>
    </recommendedName>
</protein>
<dbReference type="PANTHER" id="PTHR42760">
    <property type="entry name" value="SHORT-CHAIN DEHYDROGENASES/REDUCTASES FAMILY MEMBER"/>
    <property type="match status" value="1"/>
</dbReference>
<evidence type="ECO:0000313" key="4">
    <source>
        <dbReference type="EMBL" id="KXS98214.1"/>
    </source>
</evidence>
<proteinExistence type="inferred from homology"/>
<dbReference type="STRING" id="321146.A0A139H709"/>
<keyword evidence="2" id="KW-0521">NADP</keyword>
<organism evidence="4 5">
    <name type="scientific">Pseudocercospora eumusae</name>
    <dbReference type="NCBI Taxonomy" id="321146"/>
    <lineage>
        <taxon>Eukaryota</taxon>
        <taxon>Fungi</taxon>
        <taxon>Dikarya</taxon>
        <taxon>Ascomycota</taxon>
        <taxon>Pezizomycotina</taxon>
        <taxon>Dothideomycetes</taxon>
        <taxon>Dothideomycetidae</taxon>
        <taxon>Mycosphaerellales</taxon>
        <taxon>Mycosphaerellaceae</taxon>
        <taxon>Pseudocercospora</taxon>
    </lineage>
</organism>
<sequence length="269" mass="28869">MATNQAPIIDPAKLFSLAGRTAIVTGGTGGLGTAMTVALASGGADIVSIELKDDPGSQNLHEAVAKTGREIKQYHCDVRHPKDLRAIFAQIWNDGIQGDILLNCAGIQRRAEAEDFTDEDIEAVLDINLKATLVACQEFAKPILKDESRSGKIINIASIISFIGGKNITPYAASKGGVMQLSKAFSNEWASKGVNVNSIHPGYFTTPLTEQYQTDPKYKEFNNYVMMRTPMKRWGNPVDLAGAVIYLASSASDYVTGSSIVVDGGWLGN</sequence>
<dbReference type="InterPro" id="IPR036291">
    <property type="entry name" value="NAD(P)-bd_dom_sf"/>
</dbReference>
<evidence type="ECO:0000256" key="3">
    <source>
        <dbReference type="ARBA" id="ARBA00023002"/>
    </source>
</evidence>
<dbReference type="PANTHER" id="PTHR42760:SF5">
    <property type="entry name" value="2-DEHYDRO-3-DEOXY-D-GLUCONATE 5-DEHYDROGENASE"/>
    <property type="match status" value="1"/>
</dbReference>
<accession>A0A139H709</accession>
<dbReference type="InterPro" id="IPR020904">
    <property type="entry name" value="Sc_DH/Rdtase_CS"/>
</dbReference>
<dbReference type="Proteomes" id="UP000070133">
    <property type="component" value="Unassembled WGS sequence"/>
</dbReference>
<dbReference type="Gene3D" id="3.40.50.720">
    <property type="entry name" value="NAD(P)-binding Rossmann-like Domain"/>
    <property type="match status" value="1"/>
</dbReference>
<keyword evidence="5" id="KW-1185">Reference proteome</keyword>
<dbReference type="PRINTS" id="PR00080">
    <property type="entry name" value="SDRFAMILY"/>
</dbReference>
<name>A0A139H709_9PEZI</name>